<organism evidence="1 2">
    <name type="scientific">Aliiruegeria haliotis</name>
    <dbReference type="NCBI Taxonomy" id="1280846"/>
    <lineage>
        <taxon>Bacteria</taxon>
        <taxon>Pseudomonadati</taxon>
        <taxon>Pseudomonadota</taxon>
        <taxon>Alphaproteobacteria</taxon>
        <taxon>Rhodobacterales</taxon>
        <taxon>Roseobacteraceae</taxon>
        <taxon>Aliiruegeria</taxon>
    </lineage>
</organism>
<protein>
    <submittedName>
        <fullName evidence="1">Uncharacterized protein</fullName>
    </submittedName>
</protein>
<proteinExistence type="predicted"/>
<dbReference type="AlphaFoldDB" id="A0A2T0S0I2"/>
<dbReference type="Proteomes" id="UP000239480">
    <property type="component" value="Unassembled WGS sequence"/>
</dbReference>
<reference evidence="1 2" key="1">
    <citation type="submission" date="2018-03" db="EMBL/GenBank/DDBJ databases">
        <title>Genomic Encyclopedia of Archaeal and Bacterial Type Strains, Phase II (KMG-II): from individual species to whole genera.</title>
        <authorList>
            <person name="Goeker M."/>
        </authorList>
    </citation>
    <scope>NUCLEOTIDE SEQUENCE [LARGE SCALE GENOMIC DNA]</scope>
    <source>
        <strain evidence="1 2">DSM 29328</strain>
    </source>
</reference>
<sequence length="70" mass="7837">MLQGRMSKVRTNRSLASGWPTGAFCPEPTFIVSRSNSRLQPLLIDWQENELDAKTELVLLPNLGRPTKGL</sequence>
<gene>
    <name evidence="1" type="ORF">CLV78_1011039</name>
</gene>
<name>A0A2T0S0I2_9RHOB</name>
<keyword evidence="2" id="KW-1185">Reference proteome</keyword>
<comment type="caution">
    <text evidence="1">The sequence shown here is derived from an EMBL/GenBank/DDBJ whole genome shotgun (WGS) entry which is preliminary data.</text>
</comment>
<dbReference type="EMBL" id="PVTD01000001">
    <property type="protein sequence ID" value="PRY26934.1"/>
    <property type="molecule type" value="Genomic_DNA"/>
</dbReference>
<accession>A0A2T0S0I2</accession>
<evidence type="ECO:0000313" key="1">
    <source>
        <dbReference type="EMBL" id="PRY26934.1"/>
    </source>
</evidence>
<evidence type="ECO:0000313" key="2">
    <source>
        <dbReference type="Proteomes" id="UP000239480"/>
    </source>
</evidence>